<comment type="caution">
    <text evidence="6">The sequence shown here is derived from an EMBL/GenBank/DDBJ whole genome shotgun (WGS) entry which is preliminary data.</text>
</comment>
<evidence type="ECO:0000256" key="3">
    <source>
        <dbReference type="ARBA" id="ARBA00022933"/>
    </source>
</evidence>
<dbReference type="PANTHER" id="PTHR11592">
    <property type="entry name" value="GLUTATHIONE PEROXIDASE"/>
    <property type="match status" value="1"/>
</dbReference>
<evidence type="ECO:0000256" key="5">
    <source>
        <dbReference type="RuleBase" id="RU000499"/>
    </source>
</evidence>
<dbReference type="EMBL" id="QCYY01001330">
    <property type="protein sequence ID" value="ROT78799.1"/>
    <property type="molecule type" value="Genomic_DNA"/>
</dbReference>
<dbReference type="AlphaFoldDB" id="A0A423TQQ4"/>
<dbReference type="PRINTS" id="PR01011">
    <property type="entry name" value="GLUTPROXDASE"/>
</dbReference>
<evidence type="ECO:0000256" key="4">
    <source>
        <dbReference type="ARBA" id="ARBA00023002"/>
    </source>
</evidence>
<dbReference type="GO" id="GO:0004601">
    <property type="term" value="F:peroxidase activity"/>
    <property type="evidence" value="ECO:0007669"/>
    <property type="project" value="UniProtKB-KW"/>
</dbReference>
<keyword evidence="7" id="KW-1185">Reference proteome</keyword>
<dbReference type="CDD" id="cd00340">
    <property type="entry name" value="GSH_Peroxidase"/>
    <property type="match status" value="1"/>
</dbReference>
<dbReference type="Proteomes" id="UP000283509">
    <property type="component" value="Unassembled WGS sequence"/>
</dbReference>
<dbReference type="SUPFAM" id="SSF52833">
    <property type="entry name" value="Thioredoxin-like"/>
    <property type="match status" value="1"/>
</dbReference>
<evidence type="ECO:0000313" key="6">
    <source>
        <dbReference type="EMBL" id="ROT78799.1"/>
    </source>
</evidence>
<dbReference type="InterPro" id="IPR000889">
    <property type="entry name" value="Glutathione_peroxidase"/>
</dbReference>
<keyword evidence="4 5" id="KW-0560">Oxidoreductase</keyword>
<organism evidence="6 7">
    <name type="scientific">Penaeus vannamei</name>
    <name type="common">Whiteleg shrimp</name>
    <name type="synonym">Litopenaeus vannamei</name>
    <dbReference type="NCBI Taxonomy" id="6689"/>
    <lineage>
        <taxon>Eukaryota</taxon>
        <taxon>Metazoa</taxon>
        <taxon>Ecdysozoa</taxon>
        <taxon>Arthropoda</taxon>
        <taxon>Crustacea</taxon>
        <taxon>Multicrustacea</taxon>
        <taxon>Malacostraca</taxon>
        <taxon>Eumalacostraca</taxon>
        <taxon>Eucarida</taxon>
        <taxon>Decapoda</taxon>
        <taxon>Dendrobranchiata</taxon>
        <taxon>Penaeoidea</taxon>
        <taxon>Penaeidae</taxon>
        <taxon>Penaeus</taxon>
    </lineage>
</organism>
<proteinExistence type="inferred from homology"/>
<protein>
    <recommendedName>
        <fullName evidence="5">Glutathione peroxidase</fullName>
    </recommendedName>
</protein>
<dbReference type="FunFam" id="3.40.30.10:FF:000545">
    <property type="entry name" value="Glutathione peroxidase"/>
    <property type="match status" value="1"/>
</dbReference>
<sequence length="261" mass="28966">MEGSLIGLHPGHLRKYANVTLFASSYRVNMISRNYTGKELTSHYTRRSWAETFSGRQSNDCRRFGGGSHVLYRECCASQVPTGSKTVQDTGSQALAQSLLAVGGGASLASFSRSLVMASESAFYSFSAVDIDGNEVSMEKYNVNYTELVQLHEKYEANGLRILAFPCNQFGGQEPGTEAEIKKFAEGYGVKFDMFSKIKVNGDDAHPLWKFLKSKQGGTLGNFIKWNFTKFLVDKEGNPVARYSPQTNPIPAIEKDLQKYM</sequence>
<name>A0A423TQQ4_PENVA</name>
<keyword evidence="3" id="KW-0712">Selenocysteine</keyword>
<keyword evidence="2 5" id="KW-0575">Peroxidase</keyword>
<dbReference type="OrthoDB" id="446890at2759"/>
<dbReference type="PROSITE" id="PS00763">
    <property type="entry name" value="GLUTATHIONE_PEROXID_2"/>
    <property type="match status" value="1"/>
</dbReference>
<evidence type="ECO:0000256" key="1">
    <source>
        <dbReference type="ARBA" id="ARBA00006926"/>
    </source>
</evidence>
<accession>A0A423TQQ4</accession>
<dbReference type="PROSITE" id="PS51355">
    <property type="entry name" value="GLUTATHIONE_PEROXID_3"/>
    <property type="match status" value="1"/>
</dbReference>
<dbReference type="PANTHER" id="PTHR11592:SF134">
    <property type="entry name" value="PHOSPHOLIPID HYDROPEROXIDE GLUTATHIONE PEROXIDASE"/>
    <property type="match status" value="1"/>
</dbReference>
<reference evidence="6 7" key="1">
    <citation type="submission" date="2018-04" db="EMBL/GenBank/DDBJ databases">
        <authorList>
            <person name="Zhang X."/>
            <person name="Yuan J."/>
            <person name="Li F."/>
            <person name="Xiang J."/>
        </authorList>
    </citation>
    <scope>NUCLEOTIDE SEQUENCE [LARGE SCALE GENOMIC DNA]</scope>
    <source>
        <tissue evidence="6">Muscle</tissue>
    </source>
</reference>
<dbReference type="InterPro" id="IPR029760">
    <property type="entry name" value="GPX_CS"/>
</dbReference>
<evidence type="ECO:0000313" key="7">
    <source>
        <dbReference type="Proteomes" id="UP000283509"/>
    </source>
</evidence>
<evidence type="ECO:0000256" key="2">
    <source>
        <dbReference type="ARBA" id="ARBA00022559"/>
    </source>
</evidence>
<comment type="similarity">
    <text evidence="1 5">Belongs to the glutathione peroxidase family.</text>
</comment>
<dbReference type="STRING" id="6689.A0A423TQQ4"/>
<reference evidence="6 7" key="2">
    <citation type="submission" date="2019-01" db="EMBL/GenBank/DDBJ databases">
        <title>The decoding of complex shrimp genome reveals the adaptation for benthos swimmer, frequently molting mechanism and breeding impact on genome.</title>
        <authorList>
            <person name="Sun Y."/>
            <person name="Gao Y."/>
            <person name="Yu Y."/>
        </authorList>
    </citation>
    <scope>NUCLEOTIDE SEQUENCE [LARGE SCALE GENOMIC DNA]</scope>
    <source>
        <tissue evidence="6">Muscle</tissue>
    </source>
</reference>
<dbReference type="Gene3D" id="3.40.30.10">
    <property type="entry name" value="Glutaredoxin"/>
    <property type="match status" value="1"/>
</dbReference>
<dbReference type="GO" id="GO:0006979">
    <property type="term" value="P:response to oxidative stress"/>
    <property type="evidence" value="ECO:0007669"/>
    <property type="project" value="InterPro"/>
</dbReference>
<dbReference type="InterPro" id="IPR036249">
    <property type="entry name" value="Thioredoxin-like_sf"/>
</dbReference>
<gene>
    <name evidence="6" type="ORF">C7M84_002485</name>
</gene>
<dbReference type="Pfam" id="PF00255">
    <property type="entry name" value="GSHPx"/>
    <property type="match status" value="1"/>
</dbReference>